<dbReference type="AlphaFoldDB" id="A0A9X0CXP3"/>
<dbReference type="Proteomes" id="UP001163046">
    <property type="component" value="Unassembled WGS sequence"/>
</dbReference>
<organism evidence="6 7">
    <name type="scientific">Desmophyllum pertusum</name>
    <dbReference type="NCBI Taxonomy" id="174260"/>
    <lineage>
        <taxon>Eukaryota</taxon>
        <taxon>Metazoa</taxon>
        <taxon>Cnidaria</taxon>
        <taxon>Anthozoa</taxon>
        <taxon>Hexacorallia</taxon>
        <taxon>Scleractinia</taxon>
        <taxon>Caryophylliina</taxon>
        <taxon>Caryophylliidae</taxon>
        <taxon>Desmophyllum</taxon>
    </lineage>
</organism>
<proteinExistence type="inferred from homology"/>
<dbReference type="InterPro" id="IPR013926">
    <property type="entry name" value="CGI121/TPRKB"/>
</dbReference>
<dbReference type="PANTHER" id="PTHR15840:SF10">
    <property type="entry name" value="EKC_KEOPS COMPLEX SUBUNIT TPRKB"/>
    <property type="match status" value="1"/>
</dbReference>
<evidence type="ECO:0008006" key="8">
    <source>
        <dbReference type="Google" id="ProtNLM"/>
    </source>
</evidence>
<gene>
    <name evidence="6" type="ORF">OS493_016584</name>
</gene>
<evidence type="ECO:0000256" key="2">
    <source>
        <dbReference type="ARBA" id="ARBA00005546"/>
    </source>
</evidence>
<dbReference type="InterPro" id="IPR036504">
    <property type="entry name" value="CGI121/TPRKB_sf"/>
</dbReference>
<evidence type="ECO:0000256" key="3">
    <source>
        <dbReference type="ARBA" id="ARBA00022694"/>
    </source>
</evidence>
<sequence length="170" mass="19035">MADVEDLIVQHNMENSPSYSTNLALFTNVTNCNELRQLIVQGKLEAALLNACMVTDPFHVVIAGHKAFQLFQQGKMKTRTLHAEIIFNLSPSTNINESFKKFGILDNTSNVLVVMITQGNAVEKISEVSKLINGKLVSLTALNTISDQEKIKRFTVFQTRNFDVAPYKME</sequence>
<dbReference type="PANTHER" id="PTHR15840">
    <property type="entry name" value="CGI-121 FAMILY MEMBER"/>
    <property type="match status" value="1"/>
</dbReference>
<evidence type="ECO:0000313" key="7">
    <source>
        <dbReference type="Proteomes" id="UP001163046"/>
    </source>
</evidence>
<evidence type="ECO:0000256" key="1">
    <source>
        <dbReference type="ARBA" id="ARBA00004123"/>
    </source>
</evidence>
<dbReference type="Pfam" id="PF08617">
    <property type="entry name" value="CGI-121"/>
    <property type="match status" value="1"/>
</dbReference>
<evidence type="ECO:0000256" key="5">
    <source>
        <dbReference type="RuleBase" id="RU004398"/>
    </source>
</evidence>
<dbReference type="GO" id="GO:0000408">
    <property type="term" value="C:EKC/KEOPS complex"/>
    <property type="evidence" value="ECO:0007669"/>
    <property type="project" value="TreeGrafter"/>
</dbReference>
<dbReference type="GO" id="GO:0005634">
    <property type="term" value="C:nucleus"/>
    <property type="evidence" value="ECO:0007669"/>
    <property type="project" value="UniProtKB-SubCell"/>
</dbReference>
<comment type="subcellular location">
    <subcellularLocation>
        <location evidence="1">Nucleus</location>
    </subcellularLocation>
</comment>
<comment type="similarity">
    <text evidence="2 5">Belongs to the CGI121/TPRKB family.</text>
</comment>
<keyword evidence="4 5" id="KW-0539">Nucleus</keyword>
<keyword evidence="3" id="KW-0819">tRNA processing</keyword>
<evidence type="ECO:0000256" key="4">
    <source>
        <dbReference type="ARBA" id="ARBA00023242"/>
    </source>
</evidence>
<evidence type="ECO:0000313" key="6">
    <source>
        <dbReference type="EMBL" id="KAJ7379350.1"/>
    </source>
</evidence>
<name>A0A9X0CXP3_9CNID</name>
<dbReference type="EMBL" id="MU826358">
    <property type="protein sequence ID" value="KAJ7379350.1"/>
    <property type="molecule type" value="Genomic_DNA"/>
</dbReference>
<comment type="caution">
    <text evidence="6">The sequence shown here is derived from an EMBL/GenBank/DDBJ whole genome shotgun (WGS) entry which is preliminary data.</text>
</comment>
<accession>A0A9X0CXP3</accession>
<dbReference type="Gene3D" id="3.30.2380.10">
    <property type="entry name" value="CGI121/TPRKB"/>
    <property type="match status" value="1"/>
</dbReference>
<protein>
    <recommendedName>
        <fullName evidence="8">EKC/KEOPS complex subunit TPRKB</fullName>
    </recommendedName>
</protein>
<dbReference type="SUPFAM" id="SSF143870">
    <property type="entry name" value="PF0523-like"/>
    <property type="match status" value="1"/>
</dbReference>
<dbReference type="GO" id="GO:0002949">
    <property type="term" value="P:tRNA threonylcarbamoyladenosine modification"/>
    <property type="evidence" value="ECO:0007669"/>
    <property type="project" value="TreeGrafter"/>
</dbReference>
<dbReference type="GO" id="GO:0005829">
    <property type="term" value="C:cytosol"/>
    <property type="evidence" value="ECO:0007669"/>
    <property type="project" value="TreeGrafter"/>
</dbReference>
<keyword evidence="7" id="KW-1185">Reference proteome</keyword>
<reference evidence="6" key="1">
    <citation type="submission" date="2023-01" db="EMBL/GenBank/DDBJ databases">
        <title>Genome assembly of the deep-sea coral Lophelia pertusa.</title>
        <authorList>
            <person name="Herrera S."/>
            <person name="Cordes E."/>
        </authorList>
    </citation>
    <scope>NUCLEOTIDE SEQUENCE</scope>
    <source>
        <strain evidence="6">USNM1676648</strain>
        <tissue evidence="6">Polyp</tissue>
    </source>
</reference>
<dbReference type="OrthoDB" id="329139at2759"/>